<dbReference type="Pfam" id="PF07679">
    <property type="entry name" value="I-set"/>
    <property type="match status" value="2"/>
</dbReference>
<dbReference type="InterPro" id="IPR002049">
    <property type="entry name" value="LE_dom"/>
</dbReference>
<feature type="domain" description="Ig-like" evidence="20">
    <location>
        <begin position="2186"/>
        <end position="2270"/>
    </location>
</feature>
<evidence type="ECO:0000256" key="3">
    <source>
        <dbReference type="ARBA" id="ARBA00022530"/>
    </source>
</evidence>
<dbReference type="InterPro" id="IPR036397">
    <property type="entry name" value="RNaseH_sf"/>
</dbReference>
<dbReference type="GO" id="GO:0007156">
    <property type="term" value="P:homophilic cell adhesion via plasma membrane adhesion molecules"/>
    <property type="evidence" value="ECO:0007669"/>
    <property type="project" value="TreeGrafter"/>
</dbReference>
<evidence type="ECO:0000256" key="16">
    <source>
        <dbReference type="SAM" id="MobiDB-lite"/>
    </source>
</evidence>
<feature type="disulfide bond" evidence="14">
    <location>
        <begin position="204"/>
        <end position="219"/>
    </location>
</feature>
<dbReference type="SUPFAM" id="SSF53098">
    <property type="entry name" value="Ribonuclease H-like"/>
    <property type="match status" value="1"/>
</dbReference>
<dbReference type="Pfam" id="PF13927">
    <property type="entry name" value="Ig_3"/>
    <property type="match status" value="8"/>
</dbReference>
<feature type="domain" description="Ig-like" evidence="20">
    <location>
        <begin position="2090"/>
        <end position="2163"/>
    </location>
</feature>
<dbReference type="CDD" id="cd00055">
    <property type="entry name" value="EGF_Lam"/>
    <property type="match status" value="4"/>
</dbReference>
<feature type="domain" description="RNase H type-1" evidence="21">
    <location>
        <begin position="1617"/>
        <end position="1739"/>
    </location>
</feature>
<dbReference type="GO" id="GO:0098632">
    <property type="term" value="F:cell-cell adhesion mediator activity"/>
    <property type="evidence" value="ECO:0007669"/>
    <property type="project" value="TreeGrafter"/>
</dbReference>
<dbReference type="FunFam" id="2.10.25.10:FF:000106">
    <property type="entry name" value="Heparan sulfate proteoglycan 2"/>
    <property type="match status" value="1"/>
</dbReference>
<dbReference type="SMART" id="SM00409">
    <property type="entry name" value="IG"/>
    <property type="match status" value="12"/>
</dbReference>
<dbReference type="FunFam" id="4.10.400.10:FF:000044">
    <property type="entry name" value="Basement membrane-specific heparan sulfate proteoglycan core protein"/>
    <property type="match status" value="1"/>
</dbReference>
<dbReference type="InterPro" id="IPR002172">
    <property type="entry name" value="LDrepeatLR_classA_rpt"/>
</dbReference>
<feature type="disulfide bond" evidence="13">
    <location>
        <begin position="3447"/>
        <end position="3474"/>
    </location>
</feature>
<evidence type="ECO:0000256" key="15">
    <source>
        <dbReference type="PROSITE-ProRule" id="PRU00460"/>
    </source>
</evidence>
<dbReference type="PROSITE" id="PS50025">
    <property type="entry name" value="LAM_G_DOMAIN"/>
    <property type="match status" value="3"/>
</dbReference>
<evidence type="ECO:0000259" key="22">
    <source>
        <dbReference type="PROSITE" id="PS51115"/>
    </source>
</evidence>
<dbReference type="Pfam" id="PF02210">
    <property type="entry name" value="Laminin_G_2"/>
    <property type="match status" value="3"/>
</dbReference>
<dbReference type="PROSITE" id="PS51115">
    <property type="entry name" value="LAMININ_IVA"/>
    <property type="match status" value="3"/>
</dbReference>
<feature type="domain" description="Ig-like" evidence="20">
    <location>
        <begin position="1612"/>
        <end position="1696"/>
    </location>
</feature>
<dbReference type="Pfam" id="PF24973">
    <property type="entry name" value="EGF_LMN_ATRN"/>
    <property type="match status" value="1"/>
</dbReference>
<dbReference type="InterPro" id="IPR000034">
    <property type="entry name" value="Laminin_IV"/>
</dbReference>
<dbReference type="GO" id="GO:0005604">
    <property type="term" value="C:basement membrane"/>
    <property type="evidence" value="ECO:0007669"/>
    <property type="project" value="UniProtKB-SubCell"/>
</dbReference>
<dbReference type="Gene3D" id="2.60.120.200">
    <property type="match status" value="3"/>
</dbReference>
<comment type="subcellular location">
    <subcellularLocation>
        <location evidence="1">Secreted</location>
        <location evidence="1">Extracellular space</location>
        <location evidence="1">Extracellular matrix</location>
        <location evidence="1">Basement membrane</location>
    </subcellularLocation>
</comment>
<evidence type="ECO:0000256" key="7">
    <source>
        <dbReference type="ARBA" id="ARBA00022869"/>
    </source>
</evidence>
<feature type="disulfide bond" evidence="14">
    <location>
        <begin position="165"/>
        <end position="180"/>
    </location>
</feature>
<dbReference type="Gene3D" id="2.60.40.10">
    <property type="entry name" value="Immunoglobulins"/>
    <property type="match status" value="12"/>
</dbReference>
<dbReference type="InterPro" id="IPR036055">
    <property type="entry name" value="LDL_receptor-like_sf"/>
</dbReference>
<dbReference type="Proteomes" id="UP001159042">
    <property type="component" value="Unassembled WGS sequence"/>
</dbReference>
<feature type="domain" description="Laminin G" evidence="17">
    <location>
        <begin position="3292"/>
        <end position="3474"/>
    </location>
</feature>
<dbReference type="GO" id="GO:0030424">
    <property type="term" value="C:axon"/>
    <property type="evidence" value="ECO:0007669"/>
    <property type="project" value="TreeGrafter"/>
</dbReference>
<dbReference type="InterPro" id="IPR003598">
    <property type="entry name" value="Ig_sub2"/>
</dbReference>
<evidence type="ECO:0000256" key="1">
    <source>
        <dbReference type="ARBA" id="ARBA00004302"/>
    </source>
</evidence>
<dbReference type="SUPFAM" id="SSF48726">
    <property type="entry name" value="Immunoglobulin"/>
    <property type="match status" value="12"/>
</dbReference>
<organism evidence="23 24">
    <name type="scientific">Exocentrus adspersus</name>
    <dbReference type="NCBI Taxonomy" id="1586481"/>
    <lineage>
        <taxon>Eukaryota</taxon>
        <taxon>Metazoa</taxon>
        <taxon>Ecdysozoa</taxon>
        <taxon>Arthropoda</taxon>
        <taxon>Hexapoda</taxon>
        <taxon>Insecta</taxon>
        <taxon>Pterygota</taxon>
        <taxon>Neoptera</taxon>
        <taxon>Endopterygota</taxon>
        <taxon>Coleoptera</taxon>
        <taxon>Polyphaga</taxon>
        <taxon>Cucujiformia</taxon>
        <taxon>Chrysomeloidea</taxon>
        <taxon>Cerambycidae</taxon>
        <taxon>Lamiinae</taxon>
        <taxon>Acanthocinini</taxon>
        <taxon>Exocentrus</taxon>
    </lineage>
</organism>
<dbReference type="CDD" id="cd00110">
    <property type="entry name" value="LamG"/>
    <property type="match status" value="3"/>
</dbReference>
<dbReference type="SMART" id="SM00192">
    <property type="entry name" value="LDLa"/>
    <property type="match status" value="3"/>
</dbReference>
<dbReference type="PANTHER" id="PTHR10075">
    <property type="entry name" value="BASIGIN RELATED"/>
    <property type="match status" value="1"/>
</dbReference>
<sequence>MISTKCWVFFTADDVFTFSGDIMFRRNLAKGWSGEFLDLTIGLRGRGPVCVVSVIHRDREVVFQCRDEGPSRAKVLWARPNGQPLPQGSVDRNGRLEIPNIKVQDSGTYLCMASGYPPNTPGAQVSVELVVSRWEPPPTLRPPTACGLYQATCSNGDCIDKNKVCDGHYDCADGSDENRCNANGCEPNEFQCNNKKCVLKTWRCDSDDDCGDGSDEANCGTNPPGSLCQYHQFACHSNNQCIPRSYHCDIERDCIDGSDELGCSKPVISKPPPPMVNLQQHDTLIITCTAVGIPTPEIIWRLNWGHVPPKCRSTSVGGVGELICEDIQAEDQGAYSCEAINIKGSVFAVPDTIVVVQKQSPCRPGYFNDEARNEIECIKCFCFGHTTNCHSADLFIYQFQPPFDTLKLLGVRIDPNTGVVDIRDEPIFRGAIPQLTSLGPNGVYSTAPEYAELSQPNVVPYFAMPENYHGNQLKSYGGHLKYTLRHSNRGYPTPGPNVIISGNGYILLHQSSQNPVPNINQDFQVRFFEGEWIKKSEREPETVASREEIMMVLEDIDNILIKLQYNEGALNTSLSNIEMDSAAAPNSGLGAASYVEECICPVGYAGYSCERCAEGYARQQSGPWLGQCYKEQLSCPPGRYFDGRDCQVCPCPLTNPSNQFGRTCHLGAIGEVVCDCQPGYEGNRCQYCAPRYIGNPLIPGDSCRPAPPEPPGSYCLPDGSLDGPDSIGRCRCKDLTEGPACDRCKPNTFYLSSKNRFGCIACFCMGITNNCTSSNWYRDQISTVFTNSINDFKLVDNQNRETPIDQGIRLNQESHEIVYSGFTSPNVYYWSLPPRYLGNKISSYGSFLRYTLRHTPVPGGQSSRNSAADVELVSRNQYNLLFFNRNLTNFNRGPQTYVVPLLEQYWQRLDGKSVDREHLLMALADLDGIYIKATYYTNTEEASLTSVSLGIATERNTGLERALEVEQCQCPVGYAGLSCEDCDVGYTRNNEGIYLGLCEPCSCYGHSNHCDPDTGTCFDCRDYTTGEFCDTCLPGYTGDPVNGIPCTYQGSTYPCNCDPRGSVSEECRNGRCVCKVNVEGNNCDHCRPGAFGLNASNIDGCEFCFCSGVTTECRESNLFIEQIPVQITNDHGFTLTDQRHQVRITDKFNINMLLNEISYNFLPSQRDRLFWSLPTQFTGNKIKSYGGRLEFIQKFTQRPEAKYVPDQDVIINGNGITIYWSNPVELREDIANPVSIPLHPSANWFRVEQGGGLKPASREDILMVLANINSILIRATQSSDTGTAYLSDITLDTAIEQYTGKPKATSVEVSTNPPPPPGPTDSRPTPPPPTIDVRIIDHNIGIYEVGSTVRFNCTARSHLAPRTIRIRWSKDGGELPSHATDDGRGLLVITDLRVTDSGRYVCEASDGYSIVTSSVNLNVGIREDEPPRIALSIPFIDVNEGQPFEVTCAARGIPTPDLQLIRLDDQPLNPLHQFENGVFRIGHATKSDEGEYQCIATNRAGSDSARFQVQIHEVIGGPIQVDIQPPFYTGQSGDTVIFRCVAPGDIQNVRWSKQGGDLPYNSREDRGMLTISNADIGSSGVYICTVSSYSGTSGTSSARVSISERNSDRIFPTAKVSPERVTISEGRSTEIYCTATGSPAPSIKWTKLGGELSSNMEQIGSVLHIRNARIEDRGVYICVSTNIHGLEHASAVVEVTLWDCVKALQELGSRNKLTLAWVPGHKGHKGNEEADRLAREGAGRALIGPEPFCGIAKTHVRASIDEWMDGKSREWWRNLPQQRQAKMFIKERSARLTDDLLGQNRKAIRIIVGLLTGHCRLNKHMSLMGLAEEATCRFCSKEEETAVHVLCQCERLARLRFLILGEENPSGAELPRIEIYPSNQQTVVVGNSAILQCRPVAGYPSPVVTWTRANGAPFTMNIEQMSEGTLRFVQITPNEEGEYICSATNEAGTATGTASIIVHTPPQISIIPDQELVRKNVGDYLRLECHGTGTPQPNVVWSKYTDYYYSRRDGLTTDAETSIQTTAYQEFLRLTEQDAGLYICRASSSAGIEEKRIQLVVDTLPQRGDITGEDPTSTIPRGGYRDNEPPRPYPSATSRPPNYDEKFIAPVGTRAEIRCRINSEDGSRIRVHWIRADNSSLPPQAYEISGTLYIDNVQPSAAGEYRCLGLEPSGKVIFSLNTYLEVISPPRITLDPARQVVHPGEHAYINCSATGEAPINISWSPIGRQMPTSVYTRQGIIRFSNIQLQDTGRYRCTAVNRAGEADAVADVIVEESYSKPAITAEQKQQIAPLGSTVTLRCRATNSNNAIRWIRENLPLPQNSQINGEFLYIYNVQNADEGRYYCEITTDVGTSSDYIDLRLSGPTTTRYPATTTPPPHPTLYISPPESERFAGENIDISCQSNEPGAITAWSKLHGWMANNVDNVGGTLRIQNLRPENSGVYRCEANGRNGVYHKDYTLNVIDGEVKDEAPIEVISARRGSSVRFECKTDLEEPVTYLWTKQGGSLPDYVDIYSTDFAVNTTLATVRVAICRTVIKADYELEQRAWKRVKSKDAKFGEKAAAWLVTTAMKAKRNLDMGIKQGGRVTKSPLPQTNSFRRGVIKKVAKVLKESPPQNTFKKSASIALKAAGVAIKKVGGKNKVRVPRVIPFDHSGGFLPLLPILGALGAIGSLAGGASAIAKTIIDAKNAKKKLEEDHRHNAAMEAIGAKGSGLYLKKNQRGGFDAGAYSCSASSGVKSTDVPIIFVVTGIVPYFTQSPNSYITLPTLADSYIQFNFEISFKPERGDGLILYNGNKGNDKNGDYIALSLVDGIPEFKYNLGQSTTVVKADRPVTNQEWHTIKVVRNRKKVTMFVDGHGPYIETAEGKYIGLDLTEPLYLGGVPDPYSISPDVFEYKPYQGYVGCISRFKIGHLYEDIQQNNLNMTGITTCETCEAGICENNGACQEALSKEGHICICPSGFSGPKCNRLKGEACSPYACGVGRCIDTENNFECQCPLGRAGRRCEREITVNEPAFKDGSGSYLAYATPRPTRRLKVSLRIKPTDVNDGILLYCSETEEGHGDFISLAIRDRHVEFRFDAGNGVTVIKHDEELVPGQTHIITATRTLSDGRLMVDGGPPSVGRLGGNHKTLNLQTPLYIGGYDKHHIRVNDGVKVYSGFNGCISNISIHGLDVSIMQNVTDSSNIEDCSNEEDVDNNIYSPEYAHENTQKPLSYNSRQTGCFSNPCLNRGHCYPLTPTDYECSCLPGFTGKNCENTQNLCEQLPCQNQGVCKENNTHYTCDCLLGFTGVNCEQRTELRNDAHFDGNGYLEFSRELLPHENDEETETIALELSTNSSNGLIFWHGQKPNEDGQGQDYISLALENGYLEYSFDLGMGPAIIQNHQKRVDDGERHSVILKRTGRMGSIEIDNTWIEDGEADGFTNSMNTNGNIYIGGTPNIAKMTGSRFTHGFNGCIHGFEVQNSQRIDLGMKAINGLNAKPCSSVKPPVKGRVYGNGSDSFQEEDLEAEANE</sequence>
<dbReference type="PROSITE" id="PS50068">
    <property type="entry name" value="LDLRA_2"/>
    <property type="match status" value="3"/>
</dbReference>
<dbReference type="GO" id="GO:0005509">
    <property type="term" value="F:calcium ion binding"/>
    <property type="evidence" value="ECO:0007669"/>
    <property type="project" value="InterPro"/>
</dbReference>
<feature type="domain" description="Laminin IV type A" evidence="22">
    <location>
        <begin position="787"/>
        <end position="967"/>
    </location>
</feature>
<evidence type="ECO:0000259" key="21">
    <source>
        <dbReference type="PROSITE" id="PS50879"/>
    </source>
</evidence>
<dbReference type="InterPro" id="IPR001791">
    <property type="entry name" value="Laminin_G"/>
</dbReference>
<dbReference type="SUPFAM" id="SSF49899">
    <property type="entry name" value="Concanavalin A-like lectins/glucanases"/>
    <property type="match status" value="3"/>
</dbReference>
<feature type="disulfide bond" evidence="14">
    <location>
        <begin position="248"/>
        <end position="263"/>
    </location>
</feature>
<dbReference type="InterPro" id="IPR056863">
    <property type="entry name" value="LMN_ATRN_NET-like_EGF"/>
</dbReference>
<feature type="disulfide bond" evidence="12">
    <location>
        <begin position="2990"/>
        <end position="2999"/>
    </location>
</feature>
<feature type="disulfide bond" evidence="14">
    <location>
        <begin position="185"/>
        <end position="197"/>
    </location>
</feature>
<evidence type="ECO:0000256" key="6">
    <source>
        <dbReference type="ARBA" id="ARBA00022737"/>
    </source>
</evidence>
<dbReference type="GO" id="GO:0004523">
    <property type="term" value="F:RNA-DNA hybrid ribonuclease activity"/>
    <property type="evidence" value="ECO:0007669"/>
    <property type="project" value="InterPro"/>
</dbReference>
<evidence type="ECO:0000256" key="13">
    <source>
        <dbReference type="PROSITE-ProRule" id="PRU00122"/>
    </source>
</evidence>
<keyword evidence="8 12" id="KW-1015">Disulfide bond</keyword>
<keyword evidence="6" id="KW-0677">Repeat</keyword>
<evidence type="ECO:0000256" key="11">
    <source>
        <dbReference type="ARBA" id="ARBA00023319"/>
    </source>
</evidence>
<keyword evidence="10 15" id="KW-0424">Laminin EGF-like domain</keyword>
<feature type="domain" description="Laminin G" evidence="17">
    <location>
        <begin position="3007"/>
        <end position="3182"/>
    </location>
</feature>
<feature type="domain" description="Ig-like" evidence="20">
    <location>
        <begin position="1518"/>
        <end position="1601"/>
    </location>
</feature>
<feature type="disulfide bond" evidence="12">
    <location>
        <begin position="3276"/>
        <end position="3285"/>
    </location>
</feature>
<keyword evidence="5" id="KW-0732">Signal</keyword>
<dbReference type="InterPro" id="IPR013783">
    <property type="entry name" value="Ig-like_fold"/>
</dbReference>
<feature type="disulfide bond" evidence="15">
    <location>
        <begin position="1074"/>
        <end position="1083"/>
    </location>
</feature>
<dbReference type="PROSITE" id="PS50027">
    <property type="entry name" value="EGF_LAM_2"/>
    <property type="match status" value="2"/>
</dbReference>
<keyword evidence="7" id="KW-0084">Basement membrane</keyword>
<dbReference type="Pfam" id="PF00008">
    <property type="entry name" value="EGF"/>
    <property type="match status" value="2"/>
</dbReference>
<name>A0AAV8VRL0_9CUCU</name>
<protein>
    <recommendedName>
        <fullName evidence="25">Basement membrane-specific heparan sulfate proteoglycan core protein</fullName>
    </recommendedName>
</protein>
<dbReference type="InterPro" id="IPR002156">
    <property type="entry name" value="RNaseH_domain"/>
</dbReference>
<comment type="caution">
    <text evidence="12">Lacks conserved residue(s) required for the propagation of feature annotation.</text>
</comment>
<dbReference type="GO" id="GO:0003676">
    <property type="term" value="F:nucleic acid binding"/>
    <property type="evidence" value="ECO:0007669"/>
    <property type="project" value="InterPro"/>
</dbReference>
<dbReference type="InterPro" id="IPR013320">
    <property type="entry name" value="ConA-like_dom_sf"/>
</dbReference>
<evidence type="ECO:0000256" key="8">
    <source>
        <dbReference type="ARBA" id="ARBA00023157"/>
    </source>
</evidence>
<feature type="disulfide bond" evidence="14">
    <location>
        <begin position="153"/>
        <end position="171"/>
    </location>
</feature>
<dbReference type="Pfam" id="PF00047">
    <property type="entry name" value="ig"/>
    <property type="match status" value="1"/>
</dbReference>
<dbReference type="InterPro" id="IPR013098">
    <property type="entry name" value="Ig_I-set"/>
</dbReference>
<feature type="domain" description="Laminin IV type A" evidence="22">
    <location>
        <begin position="423"/>
        <end position="597"/>
    </location>
</feature>
<evidence type="ECO:0000259" key="20">
    <source>
        <dbReference type="PROSITE" id="PS50835"/>
    </source>
</evidence>
<evidence type="ECO:0000256" key="14">
    <source>
        <dbReference type="PROSITE-ProRule" id="PRU00124"/>
    </source>
</evidence>
<feature type="disulfide bond" evidence="14">
    <location>
        <begin position="146"/>
        <end position="158"/>
    </location>
</feature>
<dbReference type="SMART" id="SM00408">
    <property type="entry name" value="IGc2"/>
    <property type="match status" value="12"/>
</dbReference>
<dbReference type="GO" id="GO:0005886">
    <property type="term" value="C:plasma membrane"/>
    <property type="evidence" value="ECO:0007669"/>
    <property type="project" value="TreeGrafter"/>
</dbReference>
<dbReference type="PANTHER" id="PTHR10075:SF100">
    <property type="entry name" value="FASCICLIN-2"/>
    <property type="match status" value="1"/>
</dbReference>
<feature type="domain" description="Laminin EGF-like" evidence="19">
    <location>
        <begin position="1001"/>
        <end position="1048"/>
    </location>
</feature>
<evidence type="ECO:0000256" key="5">
    <source>
        <dbReference type="ARBA" id="ARBA00022729"/>
    </source>
</evidence>
<dbReference type="PROSITE" id="PS01209">
    <property type="entry name" value="LDLRA_1"/>
    <property type="match status" value="2"/>
</dbReference>
<reference evidence="23 24" key="1">
    <citation type="journal article" date="2023" name="Insect Mol. Biol.">
        <title>Genome sequencing provides insights into the evolution of gene families encoding plant cell wall-degrading enzymes in longhorned beetles.</title>
        <authorList>
            <person name="Shin N.R."/>
            <person name="Okamura Y."/>
            <person name="Kirsch R."/>
            <person name="Pauchet Y."/>
        </authorList>
    </citation>
    <scope>NUCLEOTIDE SEQUENCE [LARGE SCALE GENOMIC DNA]</scope>
    <source>
        <strain evidence="23">EAD_L_NR</strain>
    </source>
</reference>
<dbReference type="EMBL" id="JANEYG010000040">
    <property type="protein sequence ID" value="KAJ8916705.1"/>
    <property type="molecule type" value="Genomic_DNA"/>
</dbReference>
<dbReference type="InterPro" id="IPR001881">
    <property type="entry name" value="EGF-like_Ca-bd_dom"/>
</dbReference>
<feature type="region of interest" description="Disordered" evidence="16">
    <location>
        <begin position="3477"/>
        <end position="3504"/>
    </location>
</feature>
<dbReference type="Pfam" id="PF00052">
    <property type="entry name" value="Laminin_B"/>
    <property type="match status" value="3"/>
</dbReference>
<dbReference type="SUPFAM" id="SSF57196">
    <property type="entry name" value="EGF/Laminin"/>
    <property type="match status" value="4"/>
</dbReference>
<keyword evidence="11" id="KW-0393">Immunoglobulin domain</keyword>
<feature type="disulfide bond" evidence="14">
    <location>
        <begin position="192"/>
        <end position="210"/>
    </location>
</feature>
<dbReference type="InterPro" id="IPR023415">
    <property type="entry name" value="LDLR_class-A_CS"/>
</dbReference>
<dbReference type="SMART" id="SM00181">
    <property type="entry name" value="EGF"/>
    <property type="match status" value="7"/>
</dbReference>
<dbReference type="GO" id="GO:0007411">
    <property type="term" value="P:axon guidance"/>
    <property type="evidence" value="ECO:0007669"/>
    <property type="project" value="TreeGrafter"/>
</dbReference>
<feature type="domain" description="Ig-like" evidence="20">
    <location>
        <begin position="2376"/>
        <end position="2457"/>
    </location>
</feature>
<evidence type="ECO:0000259" key="17">
    <source>
        <dbReference type="PROSITE" id="PS50025"/>
    </source>
</evidence>
<evidence type="ECO:0000256" key="2">
    <source>
        <dbReference type="ARBA" id="ARBA00022525"/>
    </source>
</evidence>
<feature type="domain" description="Ig-like" evidence="20">
    <location>
        <begin position="1427"/>
        <end position="1510"/>
    </location>
</feature>
<evidence type="ECO:0008006" key="25">
    <source>
        <dbReference type="Google" id="ProtNLM"/>
    </source>
</evidence>
<evidence type="ECO:0000256" key="9">
    <source>
        <dbReference type="ARBA" id="ARBA00023180"/>
    </source>
</evidence>
<feature type="region of interest" description="Disordered" evidence="16">
    <location>
        <begin position="1301"/>
        <end position="1329"/>
    </location>
</feature>
<evidence type="ECO:0000313" key="23">
    <source>
        <dbReference type="EMBL" id="KAJ8916705.1"/>
    </source>
</evidence>
<feature type="domain" description="Laminin IV type A" evidence="22">
    <location>
        <begin position="1128"/>
        <end position="1309"/>
    </location>
</feature>
<dbReference type="PROSITE" id="PS01248">
    <property type="entry name" value="EGF_LAM_1"/>
    <property type="match status" value="3"/>
</dbReference>
<feature type="disulfide bond" evidence="12">
    <location>
        <begin position="2952"/>
        <end position="2961"/>
    </location>
</feature>
<dbReference type="Gene3D" id="3.30.420.10">
    <property type="entry name" value="Ribonuclease H-like superfamily/Ribonuclease H"/>
    <property type="match status" value="1"/>
</dbReference>
<dbReference type="InterPro" id="IPR036179">
    <property type="entry name" value="Ig-like_dom_sf"/>
</dbReference>
<dbReference type="FunFam" id="2.10.25.10:FF:000066">
    <property type="entry name" value="FAT atypical cadherin 4"/>
    <property type="match status" value="1"/>
</dbReference>
<feature type="disulfide bond" evidence="15">
    <location>
        <begin position="1032"/>
        <end position="1046"/>
    </location>
</feature>
<feature type="domain" description="Ig-like" evidence="20">
    <location>
        <begin position="266"/>
        <end position="354"/>
    </location>
</feature>
<dbReference type="PROSITE" id="PS50879">
    <property type="entry name" value="RNASE_H_1"/>
    <property type="match status" value="1"/>
</dbReference>
<feature type="domain" description="Laminin EGF-like" evidence="19">
    <location>
        <begin position="1055"/>
        <end position="1103"/>
    </location>
</feature>
<evidence type="ECO:0000256" key="4">
    <source>
        <dbReference type="ARBA" id="ARBA00022536"/>
    </source>
</evidence>
<dbReference type="Gene3D" id="2.170.300.10">
    <property type="entry name" value="Tie2 ligand-binding domain superfamily"/>
    <property type="match status" value="2"/>
</dbReference>
<dbReference type="Pfam" id="PF00075">
    <property type="entry name" value="RNase_H"/>
    <property type="match status" value="1"/>
</dbReference>
<dbReference type="PROSITE" id="PS01186">
    <property type="entry name" value="EGF_2"/>
    <property type="match status" value="3"/>
</dbReference>
<evidence type="ECO:0000259" key="19">
    <source>
        <dbReference type="PROSITE" id="PS50027"/>
    </source>
</evidence>
<feature type="disulfide bond" evidence="15">
    <location>
        <begin position="1020"/>
        <end position="1029"/>
    </location>
</feature>
<dbReference type="Gene3D" id="4.10.400.10">
    <property type="entry name" value="Low-density Lipoprotein Receptor"/>
    <property type="match status" value="3"/>
</dbReference>
<feature type="disulfide bond" evidence="12">
    <location>
        <begin position="2969"/>
        <end position="2979"/>
    </location>
</feature>
<dbReference type="PROSITE" id="PS50835">
    <property type="entry name" value="IG_LIKE"/>
    <property type="match status" value="12"/>
</dbReference>
<feature type="disulfide bond" evidence="12">
    <location>
        <begin position="3238"/>
        <end position="3247"/>
    </location>
</feature>
<dbReference type="FunFam" id="2.10.25.10:FF:000090">
    <property type="entry name" value="laminin subunit alpha"/>
    <property type="match status" value="1"/>
</dbReference>
<feature type="disulfide bond" evidence="15">
    <location>
        <begin position="1055"/>
        <end position="1067"/>
    </location>
</feature>
<dbReference type="Pfam" id="PF00057">
    <property type="entry name" value="Ldl_recept_a"/>
    <property type="match status" value="3"/>
</dbReference>
<dbReference type="SMART" id="SM00281">
    <property type="entry name" value="LamB"/>
    <property type="match status" value="3"/>
</dbReference>
<dbReference type="Gene3D" id="2.10.25.10">
    <property type="entry name" value="Laminin"/>
    <property type="match status" value="6"/>
</dbReference>
<comment type="caution">
    <text evidence="23">The sequence shown here is derived from an EMBL/GenBank/DDBJ whole genome shotgun (WGS) entry which is preliminary data.</text>
</comment>
<accession>A0AAV8VRL0</accession>
<dbReference type="SUPFAM" id="SSF57184">
    <property type="entry name" value="Growth factor receptor domain"/>
    <property type="match status" value="1"/>
</dbReference>
<proteinExistence type="predicted"/>
<feature type="domain" description="EGF-like" evidence="18">
    <location>
        <begin position="2965"/>
        <end position="3000"/>
    </location>
</feature>
<dbReference type="PROSITE" id="PS00022">
    <property type="entry name" value="EGF_1"/>
    <property type="match status" value="6"/>
</dbReference>
<feature type="compositionally biased region" description="Pro residues" evidence="16">
    <location>
        <begin position="1312"/>
        <end position="1329"/>
    </location>
</feature>
<dbReference type="SUPFAM" id="SSF57424">
    <property type="entry name" value="LDL receptor-like module"/>
    <property type="match status" value="3"/>
</dbReference>
<dbReference type="InterPro" id="IPR013151">
    <property type="entry name" value="Immunoglobulin_dom"/>
</dbReference>
<feature type="domain" description="Ig-like" evidence="20">
    <location>
        <begin position="1329"/>
        <end position="1418"/>
    </location>
</feature>
<dbReference type="SMART" id="SM00180">
    <property type="entry name" value="EGF_Lam"/>
    <property type="match status" value="4"/>
</dbReference>
<feature type="domain" description="Ig-like" evidence="20">
    <location>
        <begin position="48"/>
        <end position="130"/>
    </location>
</feature>
<dbReference type="PROSITE" id="PS50026">
    <property type="entry name" value="EGF_3"/>
    <property type="match status" value="4"/>
</dbReference>
<keyword evidence="3" id="KW-0272">Extracellular matrix</keyword>
<dbReference type="InterPro" id="IPR000152">
    <property type="entry name" value="EGF-type_Asp/Asn_hydroxyl_site"/>
</dbReference>
<feature type="domain" description="Ig-like" evidence="20">
    <location>
        <begin position="1962"/>
        <end position="2054"/>
    </location>
</feature>
<evidence type="ECO:0000259" key="18">
    <source>
        <dbReference type="PROSITE" id="PS50026"/>
    </source>
</evidence>
<dbReference type="InterPro" id="IPR000742">
    <property type="entry name" value="EGF"/>
</dbReference>
<feature type="domain" description="Ig-like" evidence="20">
    <location>
        <begin position="1871"/>
        <end position="1957"/>
    </location>
</feature>
<feature type="domain" description="EGF-like" evidence="18">
    <location>
        <begin position="3250"/>
        <end position="3286"/>
    </location>
</feature>
<keyword evidence="4 12" id="KW-0245">EGF-like domain</keyword>
<dbReference type="PRINTS" id="PR00261">
    <property type="entry name" value="LDLRECEPTOR"/>
</dbReference>
<dbReference type="CDD" id="cd00112">
    <property type="entry name" value="LDLa"/>
    <property type="match status" value="2"/>
</dbReference>
<dbReference type="FunFam" id="4.10.400.10:FF:000062">
    <property type="entry name" value="Terribly reduced optic lobes, isoform AI"/>
    <property type="match status" value="1"/>
</dbReference>
<gene>
    <name evidence="23" type="ORF">NQ315_013909</name>
</gene>
<dbReference type="InterPro" id="IPR012337">
    <property type="entry name" value="RNaseH-like_sf"/>
</dbReference>
<feature type="disulfide bond" evidence="12">
    <location>
        <begin position="2933"/>
        <end position="2950"/>
    </location>
</feature>
<keyword evidence="9" id="KW-0325">Glycoprotein</keyword>
<dbReference type="Pfam" id="PF00053">
    <property type="entry name" value="EGF_laminin"/>
    <property type="match status" value="5"/>
</dbReference>
<dbReference type="InterPro" id="IPR009030">
    <property type="entry name" value="Growth_fac_rcpt_cys_sf"/>
</dbReference>
<feature type="domain" description="EGF-like" evidence="18">
    <location>
        <begin position="3211"/>
        <end position="3248"/>
    </location>
</feature>
<dbReference type="SMART" id="SM00179">
    <property type="entry name" value="EGF_CA"/>
    <property type="match status" value="3"/>
</dbReference>
<feature type="compositionally biased region" description="Acidic residues" evidence="16">
    <location>
        <begin position="3493"/>
        <end position="3504"/>
    </location>
</feature>
<keyword evidence="2" id="KW-0964">Secreted</keyword>
<evidence type="ECO:0000313" key="24">
    <source>
        <dbReference type="Proteomes" id="UP001159042"/>
    </source>
</evidence>
<feature type="domain" description="Ig-like" evidence="20">
    <location>
        <begin position="2276"/>
        <end position="2359"/>
    </location>
</feature>
<keyword evidence="24" id="KW-1185">Reference proteome</keyword>
<feature type="region of interest" description="Disordered" evidence="16">
    <location>
        <begin position="2062"/>
        <end position="2100"/>
    </location>
</feature>
<evidence type="ECO:0000256" key="10">
    <source>
        <dbReference type="ARBA" id="ARBA00023292"/>
    </source>
</evidence>
<dbReference type="PROSITE" id="PS00010">
    <property type="entry name" value="ASX_HYDROXYL"/>
    <property type="match status" value="1"/>
</dbReference>
<feature type="domain" description="EGF-like" evidence="18">
    <location>
        <begin position="2926"/>
        <end position="2962"/>
    </location>
</feature>
<feature type="domain" description="Laminin G" evidence="17">
    <location>
        <begin position="2747"/>
        <end position="2928"/>
    </location>
</feature>
<dbReference type="GO" id="GO:0070593">
    <property type="term" value="P:dendrite self-avoidance"/>
    <property type="evidence" value="ECO:0007669"/>
    <property type="project" value="TreeGrafter"/>
</dbReference>
<dbReference type="SMART" id="SM00282">
    <property type="entry name" value="LamG"/>
    <property type="match status" value="3"/>
</dbReference>
<dbReference type="CDD" id="cd00054">
    <property type="entry name" value="EGF_CA"/>
    <property type="match status" value="3"/>
</dbReference>
<dbReference type="InterPro" id="IPR007110">
    <property type="entry name" value="Ig-like_dom"/>
</dbReference>
<evidence type="ECO:0000256" key="12">
    <source>
        <dbReference type="PROSITE-ProRule" id="PRU00076"/>
    </source>
</evidence>
<dbReference type="GO" id="GO:0048513">
    <property type="term" value="P:animal organ development"/>
    <property type="evidence" value="ECO:0007669"/>
    <property type="project" value="UniProtKB-ARBA"/>
</dbReference>
<dbReference type="InterPro" id="IPR003599">
    <property type="entry name" value="Ig_sub"/>
</dbReference>